<dbReference type="GO" id="GO:0015935">
    <property type="term" value="C:small ribosomal subunit"/>
    <property type="evidence" value="ECO:0007669"/>
    <property type="project" value="InterPro"/>
</dbReference>
<evidence type="ECO:0000313" key="6">
    <source>
        <dbReference type="EMBL" id="PIR88477.1"/>
    </source>
</evidence>
<dbReference type="GO" id="GO:0003735">
    <property type="term" value="F:structural constituent of ribosome"/>
    <property type="evidence" value="ECO:0007669"/>
    <property type="project" value="InterPro"/>
</dbReference>
<evidence type="ECO:0000256" key="2">
    <source>
        <dbReference type="ARBA" id="ARBA00022980"/>
    </source>
</evidence>
<dbReference type="PANTHER" id="PTHR12534">
    <property type="entry name" value="30S RIBOSOMAL PROTEIN S2 PROKARYOTIC AND ORGANELLAR"/>
    <property type="match status" value="1"/>
</dbReference>
<dbReference type="GO" id="GO:0006412">
    <property type="term" value="P:translation"/>
    <property type="evidence" value="ECO:0007669"/>
    <property type="project" value="UniProtKB-UniRule"/>
</dbReference>
<gene>
    <name evidence="5 6" type="primary">rpsB</name>
    <name evidence="6" type="ORF">COU09_02270</name>
</gene>
<evidence type="ECO:0000313" key="7">
    <source>
        <dbReference type="Proteomes" id="UP000229615"/>
    </source>
</evidence>
<evidence type="ECO:0000256" key="1">
    <source>
        <dbReference type="ARBA" id="ARBA00006242"/>
    </source>
</evidence>
<evidence type="ECO:0000256" key="4">
    <source>
        <dbReference type="ARBA" id="ARBA00035256"/>
    </source>
</evidence>
<dbReference type="AlphaFoldDB" id="A0A2H0UPZ3"/>
<dbReference type="Proteomes" id="UP000229615">
    <property type="component" value="Unassembled WGS sequence"/>
</dbReference>
<evidence type="ECO:0000256" key="5">
    <source>
        <dbReference type="HAMAP-Rule" id="MF_00291"/>
    </source>
</evidence>
<accession>A0A2H0UPZ3</accession>
<keyword evidence="2 5" id="KW-0689">Ribosomal protein</keyword>
<organism evidence="6 7">
    <name type="scientific">Candidatus Harrisonbacteria bacterium CG10_big_fil_rev_8_21_14_0_10_44_23</name>
    <dbReference type="NCBI Taxonomy" id="1974585"/>
    <lineage>
        <taxon>Bacteria</taxon>
        <taxon>Candidatus Harrisoniibacteriota</taxon>
    </lineage>
</organism>
<dbReference type="InterPro" id="IPR005706">
    <property type="entry name" value="Ribosomal_uS2_bac/mit/plastid"/>
</dbReference>
<dbReference type="Gene3D" id="1.10.287.610">
    <property type="entry name" value="Helix hairpin bin"/>
    <property type="match status" value="1"/>
</dbReference>
<dbReference type="PRINTS" id="PR00395">
    <property type="entry name" value="RIBOSOMALS2"/>
</dbReference>
<dbReference type="EMBL" id="PFBB01000023">
    <property type="protein sequence ID" value="PIR88477.1"/>
    <property type="molecule type" value="Genomic_DNA"/>
</dbReference>
<dbReference type="InterPro" id="IPR023591">
    <property type="entry name" value="Ribosomal_uS2_flav_dom_sf"/>
</dbReference>
<dbReference type="HAMAP" id="MF_00291_B">
    <property type="entry name" value="Ribosomal_uS2_B"/>
    <property type="match status" value="1"/>
</dbReference>
<protein>
    <recommendedName>
        <fullName evidence="4 5">Small ribosomal subunit protein uS2</fullName>
    </recommendedName>
</protein>
<dbReference type="InterPro" id="IPR001865">
    <property type="entry name" value="Ribosomal_uS2"/>
</dbReference>
<reference evidence="7" key="1">
    <citation type="submission" date="2017-09" db="EMBL/GenBank/DDBJ databases">
        <title>Depth-based differentiation of microbial function through sediment-hosted aquifers and enrichment of novel symbionts in the deep terrestrial subsurface.</title>
        <authorList>
            <person name="Probst A.J."/>
            <person name="Ladd B."/>
            <person name="Jarett J.K."/>
            <person name="Geller-Mcgrath D.E."/>
            <person name="Sieber C.M.K."/>
            <person name="Emerson J.B."/>
            <person name="Anantharaman K."/>
            <person name="Thomas B.C."/>
            <person name="Malmstrom R."/>
            <person name="Stieglmeier M."/>
            <person name="Klingl A."/>
            <person name="Woyke T."/>
            <person name="Ryan C.M."/>
            <person name="Banfield J.F."/>
        </authorList>
    </citation>
    <scope>NUCLEOTIDE SEQUENCE [LARGE SCALE GENOMIC DNA]</scope>
</reference>
<dbReference type="SUPFAM" id="SSF52313">
    <property type="entry name" value="Ribosomal protein S2"/>
    <property type="match status" value="1"/>
</dbReference>
<dbReference type="Gene3D" id="3.40.50.10490">
    <property type="entry name" value="Glucose-6-phosphate isomerase like protein, domain 1"/>
    <property type="match status" value="1"/>
</dbReference>
<dbReference type="CDD" id="cd01425">
    <property type="entry name" value="RPS2"/>
    <property type="match status" value="1"/>
</dbReference>
<evidence type="ECO:0000256" key="3">
    <source>
        <dbReference type="ARBA" id="ARBA00023274"/>
    </source>
</evidence>
<proteinExistence type="inferred from homology"/>
<comment type="similarity">
    <text evidence="1 5">Belongs to the universal ribosomal protein uS2 family.</text>
</comment>
<keyword evidence="3 5" id="KW-0687">Ribonucleoprotein</keyword>
<dbReference type="Pfam" id="PF00318">
    <property type="entry name" value="Ribosomal_S2"/>
    <property type="match status" value="1"/>
</dbReference>
<comment type="caution">
    <text evidence="6">The sequence shown here is derived from an EMBL/GenBank/DDBJ whole genome shotgun (WGS) entry which is preliminary data.</text>
</comment>
<dbReference type="PANTHER" id="PTHR12534:SF0">
    <property type="entry name" value="SMALL RIBOSOMAL SUBUNIT PROTEIN US2M"/>
    <property type="match status" value="1"/>
</dbReference>
<name>A0A2H0UPZ3_9BACT</name>
<sequence length="238" mass="26784">MQEESTTTETVITDEQVQEMADAGLLFGRKKSRTNPKMKNYIAANRNGFEMIDLAKTKEMLEKAEEFLKTSAATGKQILIVGTHPASKKVVEEIGKEFSYPYVSLRWLGGTLTNFDTIQKRLRYYIKLKADNAAGRLLKYTKKEQIKFVQELERLERLFGGLEKMDQMPIALLVFGANDHETAIREANIVKVPVVVVATTSADPDTIDHIVPANDSSISSVKWLAERFKKAIKSGLKK</sequence>
<dbReference type="NCBIfam" id="TIGR01011">
    <property type="entry name" value="rpsB_bact"/>
    <property type="match status" value="1"/>
</dbReference>